<evidence type="ECO:0000259" key="1">
    <source>
        <dbReference type="Pfam" id="PF13701"/>
    </source>
</evidence>
<reference evidence="2 3" key="1">
    <citation type="submission" date="2018-09" db="EMBL/GenBank/DDBJ databases">
        <authorList>
            <person name="Tagini F."/>
        </authorList>
    </citation>
    <scope>NUCLEOTIDE SEQUENCE [LARGE SCALE GENOMIC DNA]</scope>
    <source>
        <strain evidence="2 3">MK142</strain>
    </source>
</reference>
<accession>A0A498QP28</accession>
<feature type="domain" description="Transposase DDE" evidence="1">
    <location>
        <begin position="24"/>
        <end position="114"/>
    </location>
</feature>
<organism evidence="2 3">
    <name type="scientific">Mycobacterium pseudokansasii</name>
    <dbReference type="NCBI Taxonomy" id="2341080"/>
    <lineage>
        <taxon>Bacteria</taxon>
        <taxon>Bacillati</taxon>
        <taxon>Actinomycetota</taxon>
        <taxon>Actinomycetes</taxon>
        <taxon>Mycobacteriales</taxon>
        <taxon>Mycobacteriaceae</taxon>
        <taxon>Mycobacterium</taxon>
    </lineage>
</organism>
<protein>
    <recommendedName>
        <fullName evidence="1">Transposase DDE domain-containing protein</fullName>
    </recommendedName>
</protein>
<keyword evidence="3" id="KW-1185">Reference proteome</keyword>
<evidence type="ECO:0000313" key="2">
    <source>
        <dbReference type="EMBL" id="VBA50724.1"/>
    </source>
</evidence>
<dbReference type="EMBL" id="UPHU01000001">
    <property type="protein sequence ID" value="VBA50724.1"/>
    <property type="molecule type" value="Genomic_DNA"/>
</dbReference>
<proteinExistence type="predicted"/>
<sequence length="117" mass="13339">MFSSYLLGIVPILPSEEGVQETRYGSRQITCHSFGANAAWLEIILTANDLVTWAKLLGFPDQPEIARCEIATFRYRVLHVAARITRGARQLRLRIDATWRWATAITTAWHRIRAAFP</sequence>
<dbReference type="Proteomes" id="UP000268285">
    <property type="component" value="Unassembled WGS sequence"/>
</dbReference>
<evidence type="ECO:0000313" key="3">
    <source>
        <dbReference type="Proteomes" id="UP000268285"/>
    </source>
</evidence>
<dbReference type="AlphaFoldDB" id="A0A498QP28"/>
<name>A0A498QP28_9MYCO</name>
<dbReference type="InterPro" id="IPR025668">
    <property type="entry name" value="Tnp_DDE_dom"/>
</dbReference>
<gene>
    <name evidence="2" type="ORF">LAUMK142_02777</name>
</gene>
<dbReference type="Pfam" id="PF13701">
    <property type="entry name" value="DDE_Tnp_1_4"/>
    <property type="match status" value="1"/>
</dbReference>